<protein>
    <submittedName>
        <fullName evidence="1">Uncharacterized protein</fullName>
    </submittedName>
</protein>
<dbReference type="Proteomes" id="UP001321749">
    <property type="component" value="Unassembled WGS sequence"/>
</dbReference>
<comment type="caution">
    <text evidence="1">The sequence shown here is derived from an EMBL/GenBank/DDBJ whole genome shotgun (WGS) entry which is preliminary data.</text>
</comment>
<name>A0AAV9HSA4_9PEZI</name>
<dbReference type="AlphaFoldDB" id="A0AAV9HSA4"/>
<accession>A0AAV9HSA4</accession>
<evidence type="ECO:0000313" key="2">
    <source>
        <dbReference type="Proteomes" id="UP001321749"/>
    </source>
</evidence>
<proteinExistence type="predicted"/>
<reference evidence="1" key="1">
    <citation type="journal article" date="2023" name="Mol. Phylogenet. Evol.">
        <title>Genome-scale phylogeny and comparative genomics of the fungal order Sordariales.</title>
        <authorList>
            <person name="Hensen N."/>
            <person name="Bonometti L."/>
            <person name="Westerberg I."/>
            <person name="Brannstrom I.O."/>
            <person name="Guillou S."/>
            <person name="Cros-Aarteil S."/>
            <person name="Calhoun S."/>
            <person name="Haridas S."/>
            <person name="Kuo A."/>
            <person name="Mondo S."/>
            <person name="Pangilinan J."/>
            <person name="Riley R."/>
            <person name="LaButti K."/>
            <person name="Andreopoulos B."/>
            <person name="Lipzen A."/>
            <person name="Chen C."/>
            <person name="Yan M."/>
            <person name="Daum C."/>
            <person name="Ng V."/>
            <person name="Clum A."/>
            <person name="Steindorff A."/>
            <person name="Ohm R.A."/>
            <person name="Martin F."/>
            <person name="Silar P."/>
            <person name="Natvig D.O."/>
            <person name="Lalanne C."/>
            <person name="Gautier V."/>
            <person name="Ament-Velasquez S.L."/>
            <person name="Kruys A."/>
            <person name="Hutchinson M.I."/>
            <person name="Powell A.J."/>
            <person name="Barry K."/>
            <person name="Miller A.N."/>
            <person name="Grigoriev I.V."/>
            <person name="Debuchy R."/>
            <person name="Gladieux P."/>
            <person name="Hiltunen Thoren M."/>
            <person name="Johannesson H."/>
        </authorList>
    </citation>
    <scope>NUCLEOTIDE SEQUENCE</scope>
    <source>
        <strain evidence="1">PSN324</strain>
    </source>
</reference>
<gene>
    <name evidence="1" type="ORF">QBC42DRAFT_250360</name>
</gene>
<organism evidence="1 2">
    <name type="scientific">Cladorrhinum samala</name>
    <dbReference type="NCBI Taxonomy" id="585594"/>
    <lineage>
        <taxon>Eukaryota</taxon>
        <taxon>Fungi</taxon>
        <taxon>Dikarya</taxon>
        <taxon>Ascomycota</taxon>
        <taxon>Pezizomycotina</taxon>
        <taxon>Sordariomycetes</taxon>
        <taxon>Sordariomycetidae</taxon>
        <taxon>Sordariales</taxon>
        <taxon>Podosporaceae</taxon>
        <taxon>Cladorrhinum</taxon>
    </lineage>
</organism>
<evidence type="ECO:0000313" key="1">
    <source>
        <dbReference type="EMBL" id="KAK4463647.1"/>
    </source>
</evidence>
<dbReference type="EMBL" id="MU864957">
    <property type="protein sequence ID" value="KAK4463647.1"/>
    <property type="molecule type" value="Genomic_DNA"/>
</dbReference>
<sequence length="107" mass="11943">MIGDEDPVILIDPPNKSFSIKQRSDLGVRKDCLTQQANYMYGTLPDPIEGQKDWWIIYKSRGGNGLVAKGLSEPSDGLEKVFLLCVELGDAAKIRSTGELREIYIKK</sequence>
<keyword evidence="2" id="KW-1185">Reference proteome</keyword>
<reference evidence="1" key="2">
    <citation type="submission" date="2023-06" db="EMBL/GenBank/DDBJ databases">
        <authorList>
            <consortium name="Lawrence Berkeley National Laboratory"/>
            <person name="Mondo S.J."/>
            <person name="Hensen N."/>
            <person name="Bonometti L."/>
            <person name="Westerberg I."/>
            <person name="Brannstrom I.O."/>
            <person name="Guillou S."/>
            <person name="Cros-Aarteil S."/>
            <person name="Calhoun S."/>
            <person name="Haridas S."/>
            <person name="Kuo A."/>
            <person name="Pangilinan J."/>
            <person name="Riley R."/>
            <person name="Labutti K."/>
            <person name="Andreopoulos B."/>
            <person name="Lipzen A."/>
            <person name="Chen C."/>
            <person name="Yanf M."/>
            <person name="Daum C."/>
            <person name="Ng V."/>
            <person name="Clum A."/>
            <person name="Steindorff A."/>
            <person name="Ohm R."/>
            <person name="Martin F."/>
            <person name="Silar P."/>
            <person name="Natvig D."/>
            <person name="Lalanne C."/>
            <person name="Gautier V."/>
            <person name="Ament-Velasquez S.L."/>
            <person name="Kruys A."/>
            <person name="Hutchinson M.I."/>
            <person name="Powell A.J."/>
            <person name="Barry K."/>
            <person name="Miller A.N."/>
            <person name="Grigoriev I.V."/>
            <person name="Debuchy R."/>
            <person name="Gladieux P."/>
            <person name="Thoren M.H."/>
            <person name="Johannesson H."/>
        </authorList>
    </citation>
    <scope>NUCLEOTIDE SEQUENCE</scope>
    <source>
        <strain evidence="1">PSN324</strain>
    </source>
</reference>